<dbReference type="InterPro" id="IPR002881">
    <property type="entry name" value="DUF58"/>
</dbReference>
<proteinExistence type="predicted"/>
<dbReference type="RefSeq" id="WP_170841619.1">
    <property type="nucleotide sequence ID" value="NZ_FOSP01000012.1"/>
</dbReference>
<dbReference type="Proteomes" id="UP000199533">
    <property type="component" value="Unassembled WGS sequence"/>
</dbReference>
<dbReference type="PANTHER" id="PTHR33608">
    <property type="entry name" value="BLL2464 PROTEIN"/>
    <property type="match status" value="1"/>
</dbReference>
<evidence type="ECO:0000259" key="1">
    <source>
        <dbReference type="Pfam" id="PF01882"/>
    </source>
</evidence>
<keyword evidence="3" id="KW-1185">Reference proteome</keyword>
<reference evidence="3" key="1">
    <citation type="submission" date="2016-10" db="EMBL/GenBank/DDBJ databases">
        <authorList>
            <person name="Varghese N."/>
            <person name="Submissions S."/>
        </authorList>
    </citation>
    <scope>NUCLEOTIDE SEQUENCE [LARGE SCALE GENOMIC DNA]</scope>
    <source>
        <strain evidence="3">Nm69</strain>
    </source>
</reference>
<name>A0A1I4BJB2_9PROT</name>
<protein>
    <recommendedName>
        <fullName evidence="1">DUF58 domain-containing protein</fullName>
    </recommendedName>
</protein>
<sequence>MNEGTTLTLNQLIRLRASTRGLELGARRRTLSAQAGGYLSVYHGRGMEFDEVRTYQVGDDARTIDWRVTARRGRPHTKLFREERERPVMLLVDLHPGMYFGSRVQYKSVLAGRLSALMGWAAVRAGDRVGGIVHAADQHREIYPAARDSGLLPMLQAMIQLQPSAPGNIAMGRMDHALARMSRMVLPGSMIVIFSDFREMGNEAEKHLSAMAQHNDVITAFLYDPLETTPPPAGLYRLGFNQQRLALDTRHASVIEQWHTQFQLHREIIRNLCMRHAVHFMEIATTDRMVHALRNGLTRHGKSA</sequence>
<dbReference type="PANTHER" id="PTHR33608:SF12">
    <property type="entry name" value="DUF58 DOMAIN-CONTAINING PROTEIN"/>
    <property type="match status" value="1"/>
</dbReference>
<dbReference type="Pfam" id="PF01882">
    <property type="entry name" value="DUF58"/>
    <property type="match status" value="1"/>
</dbReference>
<evidence type="ECO:0000313" key="3">
    <source>
        <dbReference type="Proteomes" id="UP000199533"/>
    </source>
</evidence>
<gene>
    <name evidence="2" type="ORF">SAMN05216302_101230</name>
</gene>
<dbReference type="STRING" id="52441.SAMN05216302_101230"/>
<organism evidence="2 3">
    <name type="scientific">Nitrosomonas aestuarii</name>
    <dbReference type="NCBI Taxonomy" id="52441"/>
    <lineage>
        <taxon>Bacteria</taxon>
        <taxon>Pseudomonadati</taxon>
        <taxon>Pseudomonadota</taxon>
        <taxon>Betaproteobacteria</taxon>
        <taxon>Nitrosomonadales</taxon>
        <taxon>Nitrosomonadaceae</taxon>
        <taxon>Nitrosomonas</taxon>
    </lineage>
</organism>
<feature type="domain" description="DUF58" evidence="1">
    <location>
        <begin position="51"/>
        <end position="267"/>
    </location>
</feature>
<accession>A0A1I4BJB2</accession>
<dbReference type="AlphaFoldDB" id="A0A1I4BJB2"/>
<dbReference type="EMBL" id="FOSP01000012">
    <property type="protein sequence ID" value="SFK68016.1"/>
    <property type="molecule type" value="Genomic_DNA"/>
</dbReference>
<evidence type="ECO:0000313" key="2">
    <source>
        <dbReference type="EMBL" id="SFK68016.1"/>
    </source>
</evidence>